<dbReference type="EMBL" id="WBKG01000031">
    <property type="protein sequence ID" value="KAB1982394.1"/>
    <property type="molecule type" value="Genomic_DNA"/>
</dbReference>
<keyword evidence="2" id="KW-0812">Transmembrane</keyword>
<dbReference type="Proteomes" id="UP000442990">
    <property type="component" value="Unassembled WGS sequence"/>
</dbReference>
<proteinExistence type="predicted"/>
<evidence type="ECO:0000313" key="4">
    <source>
        <dbReference type="Proteomes" id="UP000442990"/>
    </source>
</evidence>
<comment type="caution">
    <text evidence="3">The sequence shown here is derived from an EMBL/GenBank/DDBJ whole genome shotgun (WGS) entry which is preliminary data.</text>
</comment>
<sequence>METASEAVPETAAEAPGGTAPEVPSRVPPDAAAFSSAGPLPAAPPVRKDRRVLRAVLRWTAATLVFAVAGAAAAYGVTEMRRTDVPGLATASDGRWNYPEIRFPPLPSGSPSPFAEANRANVHYADLRELLLPAPEGAKADKALRGTDGWLPKADFLDAYASKDDRDHVGRLLTDYALRHIAARGWTTPDGTHTRIYLLRFDSAAVVDAFQHDELTSWDSPNFVLRGAADVHSDASFAQVSQLDDVPRYAYTEAEPYGAEQVRQAYLMAGDTLALVVQSRKGSAPEVPFQQTVVLQSQLLG</sequence>
<name>A0A7J5D973_9ACTN</name>
<keyword evidence="2" id="KW-1133">Transmembrane helix</keyword>
<dbReference type="AlphaFoldDB" id="A0A7J5D973"/>
<feature type="transmembrane region" description="Helical" evidence="2">
    <location>
        <begin position="56"/>
        <end position="77"/>
    </location>
</feature>
<evidence type="ECO:0000256" key="1">
    <source>
        <dbReference type="SAM" id="MobiDB-lite"/>
    </source>
</evidence>
<feature type="region of interest" description="Disordered" evidence="1">
    <location>
        <begin position="1"/>
        <end position="45"/>
    </location>
</feature>
<gene>
    <name evidence="3" type="ORF">F8144_30710</name>
</gene>
<accession>A0A7J5D973</accession>
<organism evidence="3 4">
    <name type="scientific">Streptomyces triticiradicis</name>
    <dbReference type="NCBI Taxonomy" id="2651189"/>
    <lineage>
        <taxon>Bacteria</taxon>
        <taxon>Bacillati</taxon>
        <taxon>Actinomycetota</taxon>
        <taxon>Actinomycetes</taxon>
        <taxon>Kitasatosporales</taxon>
        <taxon>Streptomycetaceae</taxon>
        <taxon>Streptomyces</taxon>
    </lineage>
</organism>
<evidence type="ECO:0000256" key="2">
    <source>
        <dbReference type="SAM" id="Phobius"/>
    </source>
</evidence>
<keyword evidence="4" id="KW-1185">Reference proteome</keyword>
<keyword evidence="2" id="KW-0472">Membrane</keyword>
<reference evidence="3 4" key="1">
    <citation type="submission" date="2019-09" db="EMBL/GenBank/DDBJ databases">
        <title>Isolation and identification of active actinomycetes.</title>
        <authorList>
            <person name="Yu Z."/>
            <person name="Han C."/>
            <person name="Yu B."/>
        </authorList>
    </citation>
    <scope>NUCLEOTIDE SEQUENCE [LARGE SCALE GENOMIC DNA]</scope>
    <source>
        <strain evidence="3 4">NEAU-H2</strain>
    </source>
</reference>
<protein>
    <submittedName>
        <fullName evidence="3">Uncharacterized protein</fullName>
    </submittedName>
</protein>
<evidence type="ECO:0000313" key="3">
    <source>
        <dbReference type="EMBL" id="KAB1982394.1"/>
    </source>
</evidence>